<gene>
    <name evidence="5" type="ORF">H8699_08450</name>
</gene>
<dbReference type="Pfam" id="PF01261">
    <property type="entry name" value="AP_endonuc_2"/>
    <property type="match status" value="1"/>
</dbReference>
<evidence type="ECO:0000256" key="3">
    <source>
        <dbReference type="PIRSR" id="PIRSR006241-50"/>
    </source>
</evidence>
<dbReference type="PANTHER" id="PTHR43489:SF3">
    <property type="entry name" value="XYLOSE ISOMERASE DOMAIN PROTEIN TIM BARREL"/>
    <property type="match status" value="1"/>
</dbReference>
<keyword evidence="1 2" id="KW-0413">Isomerase</keyword>
<organism evidence="5 6">
    <name type="scientific">Luoshenia tenuis</name>
    <dbReference type="NCBI Taxonomy" id="2763654"/>
    <lineage>
        <taxon>Bacteria</taxon>
        <taxon>Bacillati</taxon>
        <taxon>Bacillota</taxon>
        <taxon>Clostridia</taxon>
        <taxon>Christensenellales</taxon>
        <taxon>Christensenellaceae</taxon>
        <taxon>Luoshenia</taxon>
    </lineage>
</organism>
<feature type="active site" description="Proton donor/acceptor" evidence="3">
    <location>
        <position position="232"/>
    </location>
</feature>
<evidence type="ECO:0000256" key="2">
    <source>
        <dbReference type="PIRNR" id="PIRNR006241"/>
    </source>
</evidence>
<name>A0A926D334_9FIRM</name>
<accession>A0A926D334</accession>
<dbReference type="EMBL" id="JACRSO010000003">
    <property type="protein sequence ID" value="MBC8529455.1"/>
    <property type="molecule type" value="Genomic_DNA"/>
</dbReference>
<evidence type="ECO:0000313" key="6">
    <source>
        <dbReference type="Proteomes" id="UP000654279"/>
    </source>
</evidence>
<dbReference type="InterPro" id="IPR036237">
    <property type="entry name" value="Xyl_isomerase-like_sf"/>
</dbReference>
<evidence type="ECO:0000313" key="5">
    <source>
        <dbReference type="EMBL" id="MBC8529455.1"/>
    </source>
</evidence>
<feature type="active site" description="Proton donor/acceptor" evidence="3">
    <location>
        <position position="134"/>
    </location>
</feature>
<dbReference type="GO" id="GO:0016853">
    <property type="term" value="F:isomerase activity"/>
    <property type="evidence" value="ECO:0007669"/>
    <property type="project" value="UniProtKB-KW"/>
</dbReference>
<dbReference type="SUPFAM" id="SSF51658">
    <property type="entry name" value="Xylose isomerase-like"/>
    <property type="match status" value="1"/>
</dbReference>
<dbReference type="InterPro" id="IPR026040">
    <property type="entry name" value="HyI-like"/>
</dbReference>
<evidence type="ECO:0000259" key="4">
    <source>
        <dbReference type="Pfam" id="PF01261"/>
    </source>
</evidence>
<sequence length="254" mass="27239">MRISICVNSVYAGRDFVESIYACAAAGVKAIDMWSWRDQDMEAVGRALAQTGIQIAAMSAGCSKMVTPKDSAAFAGGIREAIAVADRVGCKTLIAGPGDAACGLSRGYQHDNIVSALKAAAPILADAGKTLVLEPLNTAVDHPKAYLWSSDEAYDILNEVDQPHIKMLYDIYHQQIMEGDVLTHIQRMLGRIGHFHAAGVPGRHELDGGELNYTAVLDAIRQAGYAGFVGLEYYPSEGTAPEEGFTPYLQRYGG</sequence>
<reference evidence="5" key="1">
    <citation type="submission" date="2020-08" db="EMBL/GenBank/DDBJ databases">
        <title>Genome public.</title>
        <authorList>
            <person name="Liu C."/>
            <person name="Sun Q."/>
        </authorList>
    </citation>
    <scope>NUCLEOTIDE SEQUENCE</scope>
    <source>
        <strain evidence="5">NSJ-44</strain>
    </source>
</reference>
<dbReference type="RefSeq" id="WP_249285298.1">
    <property type="nucleotide sequence ID" value="NZ_JACRSO010000003.1"/>
</dbReference>
<dbReference type="PIRSF" id="PIRSF006241">
    <property type="entry name" value="HyI"/>
    <property type="match status" value="1"/>
</dbReference>
<dbReference type="Gene3D" id="3.20.20.150">
    <property type="entry name" value="Divalent-metal-dependent TIM barrel enzymes"/>
    <property type="match status" value="1"/>
</dbReference>
<dbReference type="PANTHER" id="PTHR43489">
    <property type="entry name" value="ISOMERASE"/>
    <property type="match status" value="1"/>
</dbReference>
<feature type="domain" description="Xylose isomerase-like TIM barrel" evidence="4">
    <location>
        <begin position="21"/>
        <end position="242"/>
    </location>
</feature>
<dbReference type="InterPro" id="IPR050417">
    <property type="entry name" value="Sugar_Epim/Isomerase"/>
</dbReference>
<dbReference type="AlphaFoldDB" id="A0A926D334"/>
<protein>
    <submittedName>
        <fullName evidence="5">TIM barrel protein</fullName>
    </submittedName>
</protein>
<proteinExistence type="inferred from homology"/>
<comment type="caution">
    <text evidence="5">The sequence shown here is derived from an EMBL/GenBank/DDBJ whole genome shotgun (WGS) entry which is preliminary data.</text>
</comment>
<comment type="similarity">
    <text evidence="2">Belongs to the hyi family.</text>
</comment>
<keyword evidence="6" id="KW-1185">Reference proteome</keyword>
<evidence type="ECO:0000256" key="1">
    <source>
        <dbReference type="ARBA" id="ARBA00023235"/>
    </source>
</evidence>
<dbReference type="InterPro" id="IPR013022">
    <property type="entry name" value="Xyl_isomerase-like_TIM-brl"/>
</dbReference>
<dbReference type="Proteomes" id="UP000654279">
    <property type="component" value="Unassembled WGS sequence"/>
</dbReference>